<dbReference type="SUPFAM" id="SSF50800">
    <property type="entry name" value="PK beta-barrel domain-like"/>
    <property type="match status" value="1"/>
</dbReference>
<gene>
    <name evidence="2" type="ORF">GGE06_007657</name>
</gene>
<accession>A0A7W7XGN0</accession>
<dbReference type="PANTHER" id="PTHR36930:SF1">
    <property type="entry name" value="MOSC DOMAIN-CONTAINING PROTEIN"/>
    <property type="match status" value="1"/>
</dbReference>
<protein>
    <submittedName>
        <fullName evidence="2">MOSC domain-containing protein YiiM</fullName>
    </submittedName>
</protein>
<dbReference type="AlphaFoldDB" id="A0A7W7XGN0"/>
<dbReference type="PANTHER" id="PTHR36930">
    <property type="entry name" value="METAL-SULFUR CLUSTER BIOSYNTHESIS PROTEINS YUAD-RELATED"/>
    <property type="match status" value="1"/>
</dbReference>
<dbReference type="Pfam" id="PF03473">
    <property type="entry name" value="MOSC"/>
    <property type="match status" value="1"/>
</dbReference>
<dbReference type="Proteomes" id="UP000582643">
    <property type="component" value="Unassembled WGS sequence"/>
</dbReference>
<dbReference type="GO" id="GO:0030151">
    <property type="term" value="F:molybdenum ion binding"/>
    <property type="evidence" value="ECO:0007669"/>
    <property type="project" value="InterPro"/>
</dbReference>
<dbReference type="EMBL" id="JACHJY010000014">
    <property type="protein sequence ID" value="MBB4986686.1"/>
    <property type="molecule type" value="Genomic_DNA"/>
</dbReference>
<comment type="caution">
    <text evidence="2">The sequence shown here is derived from an EMBL/GenBank/DDBJ whole genome shotgun (WGS) entry which is preliminary data.</text>
</comment>
<organism evidence="2 3">
    <name type="scientific">Streptomyces nymphaeiformis</name>
    <dbReference type="NCBI Taxonomy" id="2663842"/>
    <lineage>
        <taxon>Bacteria</taxon>
        <taxon>Bacillati</taxon>
        <taxon>Actinomycetota</taxon>
        <taxon>Actinomycetes</taxon>
        <taxon>Kitasatosporales</taxon>
        <taxon>Streptomycetaceae</taxon>
        <taxon>Streptomyces</taxon>
    </lineage>
</organism>
<dbReference type="GO" id="GO:0003824">
    <property type="term" value="F:catalytic activity"/>
    <property type="evidence" value="ECO:0007669"/>
    <property type="project" value="InterPro"/>
</dbReference>
<keyword evidence="3" id="KW-1185">Reference proteome</keyword>
<dbReference type="Gene3D" id="2.40.33.20">
    <property type="entry name" value="PK beta-barrel domain-like"/>
    <property type="match status" value="1"/>
</dbReference>
<reference evidence="2 3" key="1">
    <citation type="submission" date="2020-08" db="EMBL/GenBank/DDBJ databases">
        <title>Genomic Encyclopedia of Type Strains, Phase III (KMG-III): the genomes of soil and plant-associated and newly described type strains.</title>
        <authorList>
            <person name="Whitman W."/>
        </authorList>
    </citation>
    <scope>NUCLEOTIDE SEQUENCE [LARGE SCALE GENOMIC DNA]</scope>
    <source>
        <strain evidence="2 3">SFB5A</strain>
    </source>
</reference>
<sequence>MPSSQGWLHHLSDRPAAERQQVEGVMRGQVAAVSRNEAYSFSKPNRDSITLLTGLGVEGDVHAGETIRHQFRMTYEPDLPNLRQVHLMHEELFGELALKGFKVSAGQLGENITTRGVDLLGLPTGALPHFGEQAVLEVTGLRNPCSKINDFRKGLLGQVFDTDPLSGEFVFKCGVMAVVRRGGTVRPDDSIRVESPSFPHHPLERV</sequence>
<evidence type="ECO:0000313" key="3">
    <source>
        <dbReference type="Proteomes" id="UP000582643"/>
    </source>
</evidence>
<dbReference type="GO" id="GO:0030170">
    <property type="term" value="F:pyridoxal phosphate binding"/>
    <property type="evidence" value="ECO:0007669"/>
    <property type="project" value="InterPro"/>
</dbReference>
<dbReference type="InterPro" id="IPR052716">
    <property type="entry name" value="MOSC_domain"/>
</dbReference>
<dbReference type="InterPro" id="IPR011037">
    <property type="entry name" value="Pyrv_Knase-like_insert_dom_sf"/>
</dbReference>
<dbReference type="InterPro" id="IPR005302">
    <property type="entry name" value="MoCF_Sase_C"/>
</dbReference>
<evidence type="ECO:0000313" key="2">
    <source>
        <dbReference type="EMBL" id="MBB4986686.1"/>
    </source>
</evidence>
<proteinExistence type="predicted"/>
<feature type="domain" description="MOSC" evidence="1">
    <location>
        <begin position="43"/>
        <end position="194"/>
    </location>
</feature>
<evidence type="ECO:0000259" key="1">
    <source>
        <dbReference type="PROSITE" id="PS51340"/>
    </source>
</evidence>
<name>A0A7W7XGN0_9ACTN</name>
<dbReference type="PROSITE" id="PS51340">
    <property type="entry name" value="MOSC"/>
    <property type="match status" value="1"/>
</dbReference>